<evidence type="ECO:0000313" key="18">
    <source>
        <dbReference type="Proteomes" id="UP000765509"/>
    </source>
</evidence>
<feature type="transmembrane region" description="Helical" evidence="15">
    <location>
        <begin position="12"/>
        <end position="37"/>
    </location>
</feature>
<comment type="catalytic activity">
    <reaction evidence="13">
        <text>DNA(n) + a 2'-deoxyribonucleoside 5'-triphosphate = DNA(n+1) + diphosphate</text>
        <dbReference type="Rhea" id="RHEA:22508"/>
        <dbReference type="Rhea" id="RHEA-COMP:17339"/>
        <dbReference type="Rhea" id="RHEA-COMP:17340"/>
        <dbReference type="ChEBI" id="CHEBI:33019"/>
        <dbReference type="ChEBI" id="CHEBI:61560"/>
        <dbReference type="ChEBI" id="CHEBI:173112"/>
        <dbReference type="EC" id="2.7.7.49"/>
    </reaction>
</comment>
<dbReference type="AlphaFoldDB" id="A0A9Q3K774"/>
<keyword evidence="10" id="KW-0695">RNA-directed DNA polymerase</keyword>
<keyword evidence="1" id="KW-0815">Transposition</keyword>
<protein>
    <recommendedName>
        <fullName evidence="16">Integrase catalytic domain-containing protein</fullName>
    </recommendedName>
</protein>
<comment type="catalytic activity">
    <reaction evidence="14">
        <text>DNA(n) + a 2'-deoxyribonucleoside 5'-triphosphate = DNA(n+1) + diphosphate</text>
        <dbReference type="Rhea" id="RHEA:22508"/>
        <dbReference type="Rhea" id="RHEA-COMP:17339"/>
        <dbReference type="Rhea" id="RHEA-COMP:17340"/>
        <dbReference type="ChEBI" id="CHEBI:33019"/>
        <dbReference type="ChEBI" id="CHEBI:61560"/>
        <dbReference type="ChEBI" id="CHEBI:173112"/>
        <dbReference type="EC" id="2.7.7.7"/>
    </reaction>
</comment>
<dbReference type="Proteomes" id="UP000765509">
    <property type="component" value="Unassembled WGS sequence"/>
</dbReference>
<gene>
    <name evidence="17" type="ORF">O181_115803</name>
</gene>
<organism evidence="17 18">
    <name type="scientific">Austropuccinia psidii MF-1</name>
    <dbReference type="NCBI Taxonomy" id="1389203"/>
    <lineage>
        <taxon>Eukaryota</taxon>
        <taxon>Fungi</taxon>
        <taxon>Dikarya</taxon>
        <taxon>Basidiomycota</taxon>
        <taxon>Pucciniomycotina</taxon>
        <taxon>Pucciniomycetes</taxon>
        <taxon>Pucciniales</taxon>
        <taxon>Sphaerophragmiaceae</taxon>
        <taxon>Austropuccinia</taxon>
    </lineage>
</organism>
<evidence type="ECO:0000256" key="5">
    <source>
        <dbReference type="ARBA" id="ARBA00022759"/>
    </source>
</evidence>
<evidence type="ECO:0000256" key="3">
    <source>
        <dbReference type="ARBA" id="ARBA00022722"/>
    </source>
</evidence>
<keyword evidence="3" id="KW-0540">Nuclease</keyword>
<keyword evidence="18" id="KW-1185">Reference proteome</keyword>
<dbReference type="GO" id="GO:0004519">
    <property type="term" value="F:endonuclease activity"/>
    <property type="evidence" value="ECO:0007669"/>
    <property type="project" value="UniProtKB-KW"/>
</dbReference>
<evidence type="ECO:0000256" key="15">
    <source>
        <dbReference type="SAM" id="Phobius"/>
    </source>
</evidence>
<sequence>MFWWYLGYTIGLWYFGCHACALALIHRLTLPISLLTVNHQSLWHKRLGHPSLQVLKMMGLPLESSICSTSEISKAHQQPFNQKFDAPIKPLDCIHLDLVGSVVPALVSGFNYILTIADQSTSFKIVKFLKKKSDAFSQFSIVKIFTENQQDRKIKRIVSDRGGKFLNKHFNDLAE</sequence>
<evidence type="ECO:0000256" key="10">
    <source>
        <dbReference type="ARBA" id="ARBA00022918"/>
    </source>
</evidence>
<keyword evidence="5" id="KW-0255">Endonuclease</keyword>
<dbReference type="PANTHER" id="PTHR42648:SF11">
    <property type="entry name" value="TRANSPOSON TY4-P GAG-POL POLYPROTEIN"/>
    <property type="match status" value="1"/>
</dbReference>
<dbReference type="EMBL" id="AVOT02097633">
    <property type="protein sequence ID" value="MBW0576088.1"/>
    <property type="molecule type" value="Genomic_DNA"/>
</dbReference>
<evidence type="ECO:0000256" key="6">
    <source>
        <dbReference type="ARBA" id="ARBA00022801"/>
    </source>
</evidence>
<dbReference type="GO" id="GO:0046872">
    <property type="term" value="F:metal ion binding"/>
    <property type="evidence" value="ECO:0007669"/>
    <property type="project" value="UniProtKB-KW"/>
</dbReference>
<comment type="caution">
    <text evidence="17">The sequence shown here is derived from an EMBL/GenBank/DDBJ whole genome shotgun (WGS) entry which is preliminary data.</text>
</comment>
<keyword evidence="6" id="KW-0378">Hydrolase</keyword>
<keyword evidence="15" id="KW-0472">Membrane</keyword>
<evidence type="ECO:0000256" key="14">
    <source>
        <dbReference type="ARBA" id="ARBA00049244"/>
    </source>
</evidence>
<evidence type="ECO:0000313" key="17">
    <source>
        <dbReference type="EMBL" id="MBW0576088.1"/>
    </source>
</evidence>
<keyword evidence="4" id="KW-0479">Metal-binding</keyword>
<dbReference type="GO" id="GO:0003887">
    <property type="term" value="F:DNA-directed DNA polymerase activity"/>
    <property type="evidence" value="ECO:0007669"/>
    <property type="project" value="UniProtKB-KW"/>
</dbReference>
<dbReference type="SUPFAM" id="SSF53098">
    <property type="entry name" value="Ribonuclease H-like"/>
    <property type="match status" value="1"/>
</dbReference>
<keyword evidence="2" id="KW-0548">Nucleotidyltransferase</keyword>
<dbReference type="InterPro" id="IPR001584">
    <property type="entry name" value="Integrase_cat-core"/>
</dbReference>
<keyword evidence="15" id="KW-0812">Transmembrane</keyword>
<dbReference type="PANTHER" id="PTHR42648">
    <property type="entry name" value="TRANSPOSASE, PUTATIVE-RELATED"/>
    <property type="match status" value="1"/>
</dbReference>
<keyword evidence="15" id="KW-1133">Transmembrane helix</keyword>
<dbReference type="Gene3D" id="3.30.420.10">
    <property type="entry name" value="Ribonuclease H-like superfamily/Ribonuclease H"/>
    <property type="match status" value="1"/>
</dbReference>
<dbReference type="GO" id="GO:0005634">
    <property type="term" value="C:nucleus"/>
    <property type="evidence" value="ECO:0007669"/>
    <property type="project" value="UniProtKB-ARBA"/>
</dbReference>
<evidence type="ECO:0000256" key="12">
    <source>
        <dbReference type="ARBA" id="ARBA00023172"/>
    </source>
</evidence>
<evidence type="ECO:0000256" key="7">
    <source>
        <dbReference type="ARBA" id="ARBA00022842"/>
    </source>
</evidence>
<dbReference type="GO" id="GO:0006310">
    <property type="term" value="P:DNA recombination"/>
    <property type="evidence" value="ECO:0007669"/>
    <property type="project" value="UniProtKB-KW"/>
</dbReference>
<evidence type="ECO:0000256" key="1">
    <source>
        <dbReference type="ARBA" id="ARBA00022578"/>
    </source>
</evidence>
<accession>A0A9Q3K774</accession>
<dbReference type="GO" id="GO:0016787">
    <property type="term" value="F:hydrolase activity"/>
    <property type="evidence" value="ECO:0007669"/>
    <property type="project" value="UniProtKB-KW"/>
</dbReference>
<evidence type="ECO:0000256" key="8">
    <source>
        <dbReference type="ARBA" id="ARBA00022884"/>
    </source>
</evidence>
<dbReference type="PROSITE" id="PS50994">
    <property type="entry name" value="INTEGRASE"/>
    <property type="match status" value="1"/>
</dbReference>
<proteinExistence type="predicted"/>
<evidence type="ECO:0000259" key="16">
    <source>
        <dbReference type="PROSITE" id="PS50994"/>
    </source>
</evidence>
<evidence type="ECO:0000256" key="13">
    <source>
        <dbReference type="ARBA" id="ARBA00048173"/>
    </source>
</evidence>
<keyword evidence="11" id="KW-0239">DNA-directed DNA polymerase</keyword>
<dbReference type="GO" id="GO:0032196">
    <property type="term" value="P:transposition"/>
    <property type="evidence" value="ECO:0007669"/>
    <property type="project" value="UniProtKB-KW"/>
</dbReference>
<dbReference type="GO" id="GO:0015074">
    <property type="term" value="P:DNA integration"/>
    <property type="evidence" value="ECO:0007669"/>
    <property type="project" value="UniProtKB-KW"/>
</dbReference>
<dbReference type="GO" id="GO:0003723">
    <property type="term" value="F:RNA binding"/>
    <property type="evidence" value="ECO:0007669"/>
    <property type="project" value="UniProtKB-KW"/>
</dbReference>
<evidence type="ECO:0000256" key="11">
    <source>
        <dbReference type="ARBA" id="ARBA00022932"/>
    </source>
</evidence>
<feature type="domain" description="Integrase catalytic" evidence="16">
    <location>
        <begin position="86"/>
        <end position="175"/>
    </location>
</feature>
<keyword evidence="9" id="KW-0229">DNA integration</keyword>
<dbReference type="InterPro" id="IPR039537">
    <property type="entry name" value="Retrotran_Ty1/copia-like"/>
</dbReference>
<dbReference type="InterPro" id="IPR036397">
    <property type="entry name" value="RNaseH_sf"/>
</dbReference>
<keyword evidence="8" id="KW-0694">RNA-binding</keyword>
<keyword evidence="12" id="KW-0233">DNA recombination</keyword>
<dbReference type="GO" id="GO:0003964">
    <property type="term" value="F:RNA-directed DNA polymerase activity"/>
    <property type="evidence" value="ECO:0007669"/>
    <property type="project" value="UniProtKB-KW"/>
</dbReference>
<reference evidence="17" key="1">
    <citation type="submission" date="2021-03" db="EMBL/GenBank/DDBJ databases">
        <title>Draft genome sequence of rust myrtle Austropuccinia psidii MF-1, a brazilian biotype.</title>
        <authorList>
            <person name="Quecine M.C."/>
            <person name="Pachon D.M.R."/>
            <person name="Bonatelli M.L."/>
            <person name="Correr F.H."/>
            <person name="Franceschini L.M."/>
            <person name="Leite T.F."/>
            <person name="Margarido G.R.A."/>
            <person name="Almeida C.A."/>
            <person name="Ferrarezi J.A."/>
            <person name="Labate C.A."/>
        </authorList>
    </citation>
    <scope>NUCLEOTIDE SEQUENCE</scope>
    <source>
        <strain evidence="17">MF-1</strain>
    </source>
</reference>
<dbReference type="InterPro" id="IPR012337">
    <property type="entry name" value="RNaseH-like_sf"/>
</dbReference>
<keyword evidence="11" id="KW-0808">Transferase</keyword>
<evidence type="ECO:0000256" key="4">
    <source>
        <dbReference type="ARBA" id="ARBA00022723"/>
    </source>
</evidence>
<dbReference type="OrthoDB" id="2663223at2759"/>
<keyword evidence="7" id="KW-0460">Magnesium</keyword>
<evidence type="ECO:0000256" key="9">
    <source>
        <dbReference type="ARBA" id="ARBA00022908"/>
    </source>
</evidence>
<evidence type="ECO:0000256" key="2">
    <source>
        <dbReference type="ARBA" id="ARBA00022695"/>
    </source>
</evidence>
<name>A0A9Q3K774_9BASI</name>